<protein>
    <recommendedName>
        <fullName evidence="2">RNase III domain-containing protein</fullName>
    </recommendedName>
</protein>
<accession>A0ABR1U7Q0</accession>
<feature type="compositionally biased region" description="Pro residues" evidence="1">
    <location>
        <begin position="36"/>
        <end position="54"/>
    </location>
</feature>
<dbReference type="PROSITE" id="PS50142">
    <property type="entry name" value="RNASE_3_2"/>
    <property type="match status" value="1"/>
</dbReference>
<keyword evidence="4" id="KW-1185">Reference proteome</keyword>
<comment type="caution">
    <text evidence="3">The sequence shown here is derived from an EMBL/GenBank/DDBJ whole genome shotgun (WGS) entry which is preliminary data.</text>
</comment>
<feature type="region of interest" description="Disordered" evidence="1">
    <location>
        <begin position="18"/>
        <end position="56"/>
    </location>
</feature>
<dbReference type="InterPro" id="IPR036389">
    <property type="entry name" value="RNase_III_sf"/>
</dbReference>
<evidence type="ECO:0000313" key="4">
    <source>
        <dbReference type="Proteomes" id="UP001444661"/>
    </source>
</evidence>
<dbReference type="Proteomes" id="UP001444661">
    <property type="component" value="Unassembled WGS sequence"/>
</dbReference>
<dbReference type="InterPro" id="IPR000999">
    <property type="entry name" value="RNase_III_dom"/>
</dbReference>
<dbReference type="EMBL" id="JAQQWK010000001">
    <property type="protein sequence ID" value="KAK8054927.1"/>
    <property type="molecule type" value="Genomic_DNA"/>
</dbReference>
<evidence type="ECO:0000259" key="2">
    <source>
        <dbReference type="PROSITE" id="PS50142"/>
    </source>
</evidence>
<feature type="region of interest" description="Disordered" evidence="1">
    <location>
        <begin position="295"/>
        <end position="316"/>
    </location>
</feature>
<dbReference type="SUPFAM" id="SSF69065">
    <property type="entry name" value="RNase III domain-like"/>
    <property type="match status" value="1"/>
</dbReference>
<dbReference type="Gene3D" id="1.10.1520.10">
    <property type="entry name" value="Ribonuclease III domain"/>
    <property type="match status" value="1"/>
</dbReference>
<evidence type="ECO:0000313" key="3">
    <source>
        <dbReference type="EMBL" id="KAK8054927.1"/>
    </source>
</evidence>
<sequence length="316" mass="33798">MGKAARVRKAAAAARKALATAEKASQTAALPESSTAPPPRPPPQKPARPEPPASLPHDIVRISQTPLQRYAFFTPSSPLICSLIQPGGIKSSLGPGVAQCERILGYTFKSKALLAEALKVDQAVDPQAQFRLKGALFYLPYNKRLAIYGDSLLRTYLARQWLELGPVEGTGPLWYLPTPPYFLPVQITVDPSSSSSRTAKTNLALSDQYLGSVYRKLGLASCVSSDGNVTATSALSPNREKNPKYMATTVEAIAAAAFLDGGNPALEIAMECFGMNKLFAECPVIYDFFRHGQPEGAPSPAPGVPSVDLRNDKTPS</sequence>
<reference evidence="3 4" key="1">
    <citation type="submission" date="2023-01" db="EMBL/GenBank/DDBJ databases">
        <title>Analysis of 21 Apiospora genomes using comparative genomics revels a genus with tremendous synthesis potential of carbohydrate active enzymes and secondary metabolites.</title>
        <authorList>
            <person name="Sorensen T."/>
        </authorList>
    </citation>
    <scope>NUCLEOTIDE SEQUENCE [LARGE SCALE GENOMIC DNA]</scope>
    <source>
        <strain evidence="3 4">CBS 33761</strain>
    </source>
</reference>
<name>A0ABR1U7Q0_9PEZI</name>
<proteinExistence type="predicted"/>
<organism evidence="3 4">
    <name type="scientific">Apiospora rasikravindrae</name>
    <dbReference type="NCBI Taxonomy" id="990691"/>
    <lineage>
        <taxon>Eukaryota</taxon>
        <taxon>Fungi</taxon>
        <taxon>Dikarya</taxon>
        <taxon>Ascomycota</taxon>
        <taxon>Pezizomycotina</taxon>
        <taxon>Sordariomycetes</taxon>
        <taxon>Xylariomycetidae</taxon>
        <taxon>Amphisphaeriales</taxon>
        <taxon>Apiosporaceae</taxon>
        <taxon>Apiospora</taxon>
    </lineage>
</organism>
<evidence type="ECO:0000256" key="1">
    <source>
        <dbReference type="SAM" id="MobiDB-lite"/>
    </source>
</evidence>
<gene>
    <name evidence="3" type="ORF">PG993_000154</name>
</gene>
<feature type="domain" description="RNase III" evidence="2">
    <location>
        <begin position="97"/>
        <end position="262"/>
    </location>
</feature>